<reference evidence="3" key="1">
    <citation type="submission" date="2022-06" db="EMBL/GenBank/DDBJ databases">
        <title>A novel DMS-producing enzyme.</title>
        <authorList>
            <person name="Zhang Y."/>
        </authorList>
    </citation>
    <scope>NUCLEOTIDE SEQUENCE</scope>
    <source>
        <strain evidence="3">RT37</strain>
    </source>
</reference>
<dbReference type="AlphaFoldDB" id="A0AAU7KN20"/>
<evidence type="ECO:0008006" key="4">
    <source>
        <dbReference type="Google" id="ProtNLM"/>
    </source>
</evidence>
<evidence type="ECO:0000313" key="3">
    <source>
        <dbReference type="EMBL" id="XBO72877.1"/>
    </source>
</evidence>
<dbReference type="Pfam" id="PF21598">
    <property type="entry name" value="PvuRts1I-like_N"/>
    <property type="match status" value="1"/>
</dbReference>
<sequence>MAKELSKADYILRSLQKISHKRWELYIVSRIIHKIDDDVEFVCQQLVYRPEGYRALTDIYFPQFNLHLEIDEKHHKNQISEDVERSDDIVLATGHEIHRIKTYGDEGMFKDISIVAEETDNFIDKLNKIKEIGVDNGTFVPWDWDFAYSSRRWINQGYLDVADNPVFRTQAEALRCFGFKGKALQRGAWGIPDGSTDVVWFPRLFRHGMWHNKITKDGERIYECAENLDGKKSIETQLIDAERNPERKTIVFAKAKDSLGRNLLRFVGTFKLNIARSTEDCIVFDRIGTREKVRFL</sequence>
<dbReference type="Pfam" id="PF18491">
    <property type="entry name" value="SRA"/>
    <property type="match status" value="1"/>
</dbReference>
<accession>A0AAU7KN20</accession>
<dbReference type="InterPro" id="IPR048797">
    <property type="entry name" value="PvuRts1I-like_N"/>
</dbReference>
<dbReference type="RefSeq" id="WP_124804705.1">
    <property type="nucleotide sequence ID" value="NZ_CP098827.1"/>
</dbReference>
<name>A0AAU7KN20_9GAMM</name>
<dbReference type="InterPro" id="IPR040674">
    <property type="entry name" value="PvuRts1I-like_SRA"/>
</dbReference>
<feature type="domain" description="Restriction endonuclease PvuRts1 I-like N-terminal" evidence="2">
    <location>
        <begin position="9"/>
        <end position="110"/>
    </location>
</feature>
<dbReference type="EMBL" id="CP098827">
    <property type="protein sequence ID" value="XBO72877.1"/>
    <property type="molecule type" value="Genomic_DNA"/>
</dbReference>
<organism evidence="3">
    <name type="scientific">Halomonas sp. RT37</name>
    <dbReference type="NCBI Taxonomy" id="2950872"/>
    <lineage>
        <taxon>Bacteria</taxon>
        <taxon>Pseudomonadati</taxon>
        <taxon>Pseudomonadota</taxon>
        <taxon>Gammaproteobacteria</taxon>
        <taxon>Oceanospirillales</taxon>
        <taxon>Halomonadaceae</taxon>
        <taxon>Halomonas</taxon>
    </lineage>
</organism>
<dbReference type="REBASE" id="836803">
    <property type="entry name" value="HspRT37ORF9340P"/>
</dbReference>
<gene>
    <name evidence="3" type="ORF">NFG58_09340</name>
</gene>
<protein>
    <recommendedName>
        <fullName evidence="4">SET and RING associated domain-containing protein</fullName>
    </recommendedName>
</protein>
<evidence type="ECO:0000259" key="2">
    <source>
        <dbReference type="Pfam" id="PF21598"/>
    </source>
</evidence>
<feature type="domain" description="PvuRts1 I-like SET and RING associated" evidence="1">
    <location>
        <begin position="154"/>
        <end position="290"/>
    </location>
</feature>
<proteinExistence type="predicted"/>
<evidence type="ECO:0000259" key="1">
    <source>
        <dbReference type="Pfam" id="PF18491"/>
    </source>
</evidence>